<dbReference type="AlphaFoldDB" id="A0A2S3WG69"/>
<name>A0A2S3WG69_PSEPU</name>
<dbReference type="Pfam" id="PF16220">
    <property type="entry name" value="DUF4880"/>
    <property type="match status" value="1"/>
</dbReference>
<dbReference type="SUPFAM" id="SSF88659">
    <property type="entry name" value="Sigma3 and sigma4 domains of RNA polymerase sigma factors"/>
    <property type="match status" value="1"/>
</dbReference>
<dbReference type="GO" id="GO:0003677">
    <property type="term" value="F:DNA binding"/>
    <property type="evidence" value="ECO:0007669"/>
    <property type="project" value="InterPro"/>
</dbReference>
<reference evidence="4 5" key="2">
    <citation type="submission" date="2018-03" db="EMBL/GenBank/DDBJ databases">
        <title>Draft genome of Pseudomonas putida strain KT-27.</title>
        <authorList>
            <person name="Yoshizawa S."/>
            <person name="Khan N.H."/>
            <person name="Nishimura M."/>
            <person name="Chiura H.X."/>
            <person name="Ogura Y."/>
            <person name="Hayashi T."/>
            <person name="Kogure K."/>
        </authorList>
    </citation>
    <scope>NUCLEOTIDE SEQUENCE [LARGE SCALE GENOMIC DNA]</scope>
    <source>
        <strain evidence="4 5">KT-27</strain>
    </source>
</reference>
<dbReference type="Pfam" id="PF08281">
    <property type="entry name" value="Sigma70_r4_2"/>
    <property type="match status" value="1"/>
</dbReference>
<feature type="domain" description="FecR N-terminal" evidence="3">
    <location>
        <begin position="80"/>
        <end position="119"/>
    </location>
</feature>
<protein>
    <submittedName>
        <fullName evidence="4">RNA polymerase subunit sigma-70</fullName>
    </submittedName>
</protein>
<evidence type="ECO:0000259" key="2">
    <source>
        <dbReference type="Pfam" id="PF08281"/>
    </source>
</evidence>
<evidence type="ECO:0000313" key="4">
    <source>
        <dbReference type="EMBL" id="POF89933.1"/>
    </source>
</evidence>
<evidence type="ECO:0000256" key="1">
    <source>
        <dbReference type="SAM" id="Phobius"/>
    </source>
</evidence>
<dbReference type="Proteomes" id="UP000237194">
    <property type="component" value="Unassembled WGS sequence"/>
</dbReference>
<feature type="transmembrane region" description="Helical" evidence="1">
    <location>
        <begin position="144"/>
        <end position="167"/>
    </location>
</feature>
<accession>A0A2S3WG69</accession>
<sequence length="168" mass="19210">MTRLLPLEQRLHSHTDEDALLHRLRRLPRRVQQVFLLSRLEQLPFAAIAERLDLSVHAVERHMHQALQGTQARSDSFASAAGHWYVRLQNPQVSASERIDFRRWLDAADEHLQAFHQTELHWRRLLAPARQLGQDGWYRQGQAALSLGGCSIAVGLGLAALLAMAYWV</sequence>
<feature type="domain" description="RNA polymerase sigma factor 70 region 4 type 2" evidence="2">
    <location>
        <begin position="18"/>
        <end position="68"/>
    </location>
</feature>
<comment type="caution">
    <text evidence="4">The sequence shown here is derived from an EMBL/GenBank/DDBJ whole genome shotgun (WGS) entry which is preliminary data.</text>
</comment>
<dbReference type="InterPro" id="IPR013324">
    <property type="entry name" value="RNA_pol_sigma_r3/r4-like"/>
</dbReference>
<reference evidence="4 5" key="1">
    <citation type="submission" date="2016-08" db="EMBL/GenBank/DDBJ databases">
        <authorList>
            <person name="Seilhamer J.J."/>
        </authorList>
    </citation>
    <scope>NUCLEOTIDE SEQUENCE [LARGE SCALE GENOMIC DNA]</scope>
    <source>
        <strain evidence="4 5">KT-27</strain>
    </source>
</reference>
<evidence type="ECO:0000313" key="5">
    <source>
        <dbReference type="Proteomes" id="UP000237194"/>
    </source>
</evidence>
<proteinExistence type="predicted"/>
<keyword evidence="1" id="KW-0472">Membrane</keyword>
<dbReference type="RefSeq" id="WP_103437925.1">
    <property type="nucleotide sequence ID" value="NZ_MIND01000018.1"/>
</dbReference>
<gene>
    <name evidence="4" type="ORF">BGP80_19015</name>
</gene>
<evidence type="ECO:0000259" key="3">
    <source>
        <dbReference type="Pfam" id="PF16220"/>
    </source>
</evidence>
<dbReference type="GO" id="GO:0016987">
    <property type="term" value="F:sigma factor activity"/>
    <property type="evidence" value="ECO:0007669"/>
    <property type="project" value="InterPro"/>
</dbReference>
<dbReference type="InterPro" id="IPR013249">
    <property type="entry name" value="RNA_pol_sigma70_r4_t2"/>
</dbReference>
<dbReference type="Gene3D" id="1.10.10.10">
    <property type="entry name" value="Winged helix-like DNA-binding domain superfamily/Winged helix DNA-binding domain"/>
    <property type="match status" value="1"/>
</dbReference>
<dbReference type="InterPro" id="IPR036388">
    <property type="entry name" value="WH-like_DNA-bd_sf"/>
</dbReference>
<keyword evidence="1" id="KW-0812">Transmembrane</keyword>
<keyword evidence="1" id="KW-1133">Transmembrane helix</keyword>
<dbReference type="InterPro" id="IPR032623">
    <property type="entry name" value="FecR_N"/>
</dbReference>
<dbReference type="EMBL" id="MIND01000018">
    <property type="protein sequence ID" value="POF89933.1"/>
    <property type="molecule type" value="Genomic_DNA"/>
</dbReference>
<organism evidence="4 5">
    <name type="scientific">Pseudomonas putida</name>
    <name type="common">Arthrobacter siderocapsulatus</name>
    <dbReference type="NCBI Taxonomy" id="303"/>
    <lineage>
        <taxon>Bacteria</taxon>
        <taxon>Pseudomonadati</taxon>
        <taxon>Pseudomonadota</taxon>
        <taxon>Gammaproteobacteria</taxon>
        <taxon>Pseudomonadales</taxon>
        <taxon>Pseudomonadaceae</taxon>
        <taxon>Pseudomonas</taxon>
    </lineage>
</organism>
<dbReference type="GO" id="GO:0006352">
    <property type="term" value="P:DNA-templated transcription initiation"/>
    <property type="evidence" value="ECO:0007669"/>
    <property type="project" value="InterPro"/>
</dbReference>